<evidence type="ECO:0000259" key="1">
    <source>
        <dbReference type="Pfam" id="PF01370"/>
    </source>
</evidence>
<gene>
    <name evidence="2" type="ORF">SAMN04488558_10489</name>
</gene>
<dbReference type="EMBL" id="FOEN01000004">
    <property type="protein sequence ID" value="SEQ02730.1"/>
    <property type="molecule type" value="Genomic_DNA"/>
</dbReference>
<evidence type="ECO:0000313" key="2">
    <source>
        <dbReference type="EMBL" id="SEQ02730.1"/>
    </source>
</evidence>
<dbReference type="AlphaFoldDB" id="A0A1H9CNF3"/>
<keyword evidence="3" id="KW-1185">Reference proteome</keyword>
<proteinExistence type="predicted"/>
<dbReference type="InterPro" id="IPR001509">
    <property type="entry name" value="Epimerase_deHydtase"/>
</dbReference>
<feature type="domain" description="NAD-dependent epimerase/dehydratase" evidence="1">
    <location>
        <begin position="12"/>
        <end position="207"/>
    </location>
</feature>
<accession>A0A1H9CNF3</accession>
<organism evidence="2 3">
    <name type="scientific">Ignavigranum ruoffiae</name>
    <dbReference type="NCBI Taxonomy" id="89093"/>
    <lineage>
        <taxon>Bacteria</taxon>
        <taxon>Bacillati</taxon>
        <taxon>Bacillota</taxon>
        <taxon>Bacilli</taxon>
        <taxon>Lactobacillales</taxon>
        <taxon>Aerococcaceae</taxon>
        <taxon>Ignavigranum</taxon>
    </lineage>
</organism>
<name>A0A1H9CNF3_9LACT</name>
<dbReference type="Gene3D" id="3.40.50.720">
    <property type="entry name" value="NAD(P)-binding Rossmann-like Domain"/>
    <property type="match status" value="1"/>
</dbReference>
<dbReference type="OrthoDB" id="9808602at2"/>
<protein>
    <submittedName>
        <fullName evidence="2">UDP-glucose 4-epimerase</fullName>
    </submittedName>
</protein>
<dbReference type="RefSeq" id="WP_159428852.1">
    <property type="nucleotide sequence ID" value="NZ_CALUDV010000003.1"/>
</dbReference>
<sequence>MIEKASTKTKRILITGANSYIGNAFTQYATSMRPAYQIEKLSLRNIDWDQVDLQGVDAILHCAGIAHNATKTSDTDQYFAVNQGLTDRMARLARQAGVPHFIYMSSMIVYGNTSRSGEINLDTPLTPENAYGQSKLAGEEALNKLAGDDFKVTIIRAPMVYGLHSKGNYPLLAKFSRLSPIFPEFDNKRSMIYIENLAELICQVIDQQIEGIIHPQNQDYVSTANLVHEIAKQHDKKIYLTSIFNGVIRLMIKYPLIQKVFGDRYYSKDLSAWPYDSYQVCSFEESIRRTEQQ</sequence>
<dbReference type="Proteomes" id="UP000198833">
    <property type="component" value="Unassembled WGS sequence"/>
</dbReference>
<reference evidence="2 3" key="1">
    <citation type="submission" date="2016-10" db="EMBL/GenBank/DDBJ databases">
        <authorList>
            <person name="de Groot N.N."/>
        </authorList>
    </citation>
    <scope>NUCLEOTIDE SEQUENCE [LARGE SCALE GENOMIC DNA]</scope>
    <source>
        <strain evidence="2 3">DSM 15695</strain>
    </source>
</reference>
<dbReference type="InterPro" id="IPR050177">
    <property type="entry name" value="Lipid_A_modif_metabolic_enz"/>
</dbReference>
<dbReference type="InterPro" id="IPR036291">
    <property type="entry name" value="NAD(P)-bd_dom_sf"/>
</dbReference>
<dbReference type="Pfam" id="PF01370">
    <property type="entry name" value="Epimerase"/>
    <property type="match status" value="1"/>
</dbReference>
<dbReference type="STRING" id="89093.SAMN04488558_10489"/>
<dbReference type="SUPFAM" id="SSF51735">
    <property type="entry name" value="NAD(P)-binding Rossmann-fold domains"/>
    <property type="match status" value="1"/>
</dbReference>
<evidence type="ECO:0000313" key="3">
    <source>
        <dbReference type="Proteomes" id="UP000198833"/>
    </source>
</evidence>
<dbReference type="PANTHER" id="PTHR43245:SF58">
    <property type="entry name" value="BLL5923 PROTEIN"/>
    <property type="match status" value="1"/>
</dbReference>
<dbReference type="PANTHER" id="PTHR43245">
    <property type="entry name" value="BIFUNCTIONAL POLYMYXIN RESISTANCE PROTEIN ARNA"/>
    <property type="match status" value="1"/>
</dbReference>